<dbReference type="InterPro" id="IPR012978">
    <property type="entry name" value="HEAT_RRP12"/>
</dbReference>
<accession>A0A834XY40</accession>
<dbReference type="GO" id="GO:0005634">
    <property type="term" value="C:nucleus"/>
    <property type="evidence" value="ECO:0007669"/>
    <property type="project" value="UniProtKB-SubCell"/>
</dbReference>
<feature type="region of interest" description="Disordered" evidence="4">
    <location>
        <begin position="1046"/>
        <end position="1066"/>
    </location>
</feature>
<dbReference type="PANTHER" id="PTHR48287:SF1">
    <property type="entry name" value="ARM REPEAT SUPERFAMILY PROTEIN"/>
    <property type="match status" value="1"/>
</dbReference>
<evidence type="ECO:0000256" key="3">
    <source>
        <dbReference type="ARBA" id="ARBA00023242"/>
    </source>
</evidence>
<protein>
    <recommendedName>
        <fullName evidence="9">RRP12-like protein</fullName>
    </recommendedName>
</protein>
<name>A0A834XY40_APHGI</name>
<feature type="domain" description="RRP12 N-terminal HEAT" evidence="6">
    <location>
        <begin position="92"/>
        <end position="347"/>
    </location>
</feature>
<evidence type="ECO:0000313" key="7">
    <source>
        <dbReference type="EMBL" id="KAF7994311.1"/>
    </source>
</evidence>
<keyword evidence="8" id="KW-1185">Reference proteome</keyword>
<dbReference type="EMBL" id="JACMRX010000002">
    <property type="protein sequence ID" value="KAF7994311.1"/>
    <property type="molecule type" value="Genomic_DNA"/>
</dbReference>
<dbReference type="AlphaFoldDB" id="A0A834XY40"/>
<reference evidence="7 8" key="1">
    <citation type="submission" date="2020-08" db="EMBL/GenBank/DDBJ databases">
        <title>Aphidius gifuensis genome sequencing and assembly.</title>
        <authorList>
            <person name="Du Z."/>
        </authorList>
    </citation>
    <scope>NUCLEOTIDE SEQUENCE [LARGE SCALE GENOMIC DNA]</scope>
    <source>
        <strain evidence="7">YNYX2018</strain>
        <tissue evidence="7">Adults</tissue>
    </source>
</reference>
<dbReference type="SUPFAM" id="SSF48371">
    <property type="entry name" value="ARM repeat"/>
    <property type="match status" value="1"/>
</dbReference>
<evidence type="ECO:0000259" key="6">
    <source>
        <dbReference type="Pfam" id="PF25772"/>
    </source>
</evidence>
<evidence type="ECO:0000256" key="2">
    <source>
        <dbReference type="ARBA" id="ARBA00007690"/>
    </source>
</evidence>
<evidence type="ECO:0000313" key="8">
    <source>
        <dbReference type="Proteomes" id="UP000639338"/>
    </source>
</evidence>
<comment type="similarity">
    <text evidence="2">Belongs to the RRP12 family.</text>
</comment>
<evidence type="ECO:0000256" key="1">
    <source>
        <dbReference type="ARBA" id="ARBA00004123"/>
    </source>
</evidence>
<dbReference type="Pfam" id="PF08161">
    <property type="entry name" value="RRP12_HEAT"/>
    <property type="match status" value="1"/>
</dbReference>
<feature type="compositionally biased region" description="Basic and acidic residues" evidence="4">
    <location>
        <begin position="1052"/>
        <end position="1066"/>
    </location>
</feature>
<proteinExistence type="inferred from homology"/>
<dbReference type="InterPro" id="IPR052087">
    <property type="entry name" value="RRP12"/>
</dbReference>
<dbReference type="Gene3D" id="1.25.10.10">
    <property type="entry name" value="Leucine-rich Repeat Variant"/>
    <property type="match status" value="1"/>
</dbReference>
<evidence type="ECO:0000256" key="4">
    <source>
        <dbReference type="SAM" id="MobiDB-lite"/>
    </source>
</evidence>
<feature type="region of interest" description="Disordered" evidence="4">
    <location>
        <begin position="43"/>
        <end position="66"/>
    </location>
</feature>
<dbReference type="OrthoDB" id="2192888at2759"/>
<dbReference type="PANTHER" id="PTHR48287">
    <property type="entry name" value="ARM REPEAT SUPERFAMILY PROTEIN"/>
    <property type="match status" value="1"/>
</dbReference>
<dbReference type="Proteomes" id="UP000639338">
    <property type="component" value="Unassembled WGS sequence"/>
</dbReference>
<gene>
    <name evidence="7" type="ORF">HCN44_003401</name>
</gene>
<organism evidence="7 8">
    <name type="scientific">Aphidius gifuensis</name>
    <name type="common">Parasitoid wasp</name>
    <dbReference type="NCBI Taxonomy" id="684658"/>
    <lineage>
        <taxon>Eukaryota</taxon>
        <taxon>Metazoa</taxon>
        <taxon>Ecdysozoa</taxon>
        <taxon>Arthropoda</taxon>
        <taxon>Hexapoda</taxon>
        <taxon>Insecta</taxon>
        <taxon>Pterygota</taxon>
        <taxon>Neoptera</taxon>
        <taxon>Endopterygota</taxon>
        <taxon>Hymenoptera</taxon>
        <taxon>Apocrita</taxon>
        <taxon>Ichneumonoidea</taxon>
        <taxon>Braconidae</taxon>
        <taxon>Aphidiinae</taxon>
        <taxon>Aphidius</taxon>
    </lineage>
</organism>
<comment type="subcellular location">
    <subcellularLocation>
        <location evidence="1">Nucleus</location>
    </subcellularLocation>
</comment>
<feature type="domain" description="RRP12 HEAT" evidence="5">
    <location>
        <begin position="415"/>
        <end position="685"/>
    </location>
</feature>
<dbReference type="InterPro" id="IPR016024">
    <property type="entry name" value="ARM-type_fold"/>
</dbReference>
<dbReference type="InterPro" id="IPR011989">
    <property type="entry name" value="ARM-like"/>
</dbReference>
<keyword evidence="3" id="KW-0539">Nucleus</keyword>
<sequence length="1101" mass="125834">MVKLIPGMYHKKIGKQHLKGQSLLSNRKLKKIVKGPAWFYPEKPSKDKTSNSSISDSKATNKKIDTPSTTTTAKILDSYASKYCKCSNTAFSQFLNHFQQSSVIQNEMLAILSAVVSVITQNESNESSSEYYSALMKTLDQAETDQSILATLSLLKMLLSTVPKKMLQSQFNEASQTFIGILKKYSSISDNHLIIRHCIECLTVLLLAQAAETLNNDLVTVIYDKILTFIVHTKPKIRKVAQHSICLILKNLNSTDTDKSTNCCQFVLRVADYCVLTLKSSQESEKSCINNTKILHVLAFLKDIIPMMPPKRVKVISKELLNILRSKNTMLTSCCLQTLHSLFTSQTLVLSSQFSTRIISTLYDYQLKTGESDATLAWLAVIQQAMCNVAKNDLEECSLILFKILTKMIELWKFDDEKIVYTLNDSINIVIQECLTPMCINNAIAKKYKDILRKIIQLAHEGLKDKSIDHSVRLHTLIFIKTLYQVIGRTCAPEMAQCLTSLADLHDCHNSKYSTCVENAIEAAVKSLGPELVLSKIPLKTPEGDFDNRRIWLLSVLSNAINESTLSYFRDAILPLAMMCDNKSIDLQDNNDQSRAHTYKTLYNKIWSLLLGFCNNPIDIKSNFKTIANILSLAITDKKDLRMVVVQSLKKLIIISIEKKAVEDIQELKKFSSVYLPSLIDCYITKTNDSDEETHRCAVLDLIKLYLSISSKDTIGKIFVEIFRRLDVFETDDFLKDALFDLIQVLINFIDGNKLENIYEKCGLMINDKMNSKDQQKWYKILEEILLSQSEFCHKFVEENREKIQKMFVEASENMIAVSKENRLYCLRCLIKSHPKLQKTNFLKSIIPEIVMCVKEYDETCRKVSYELLNEIADKFETNVEFFEEYISMLIVGGDPSYVSSSLLGLTGIIFKYHSLISDNKLAEIVKYLSTLITGTSREIINSVIGLLKVLTTSLSITSLRFLLTIIMKCFTVMTDDCKRHFRKKISDILLKLVKKFDFKTISKMVPLSDEATHRRLESIEQNNLNNKDENCLKNKNNRNLISAEGKKRKREFNNDNDDHQKKSLKADKTLELKPLRRSTLNKKYVSKFFVVNENYKENIK</sequence>
<evidence type="ECO:0008006" key="9">
    <source>
        <dbReference type="Google" id="ProtNLM"/>
    </source>
</evidence>
<comment type="caution">
    <text evidence="7">The sequence shown here is derived from an EMBL/GenBank/DDBJ whole genome shotgun (WGS) entry which is preliminary data.</text>
</comment>
<dbReference type="Pfam" id="PF25772">
    <property type="entry name" value="HEAT_RRP12_N"/>
    <property type="match status" value="1"/>
</dbReference>
<dbReference type="InterPro" id="IPR057860">
    <property type="entry name" value="HEAT_RRP12_N"/>
</dbReference>
<evidence type="ECO:0000259" key="5">
    <source>
        <dbReference type="Pfam" id="PF08161"/>
    </source>
</evidence>